<dbReference type="InterPro" id="IPR001509">
    <property type="entry name" value="Epimerase_deHydtase"/>
</dbReference>
<evidence type="ECO:0000256" key="10">
    <source>
        <dbReference type="RuleBase" id="RU366046"/>
    </source>
</evidence>
<gene>
    <name evidence="12" type="primary">galE</name>
    <name evidence="12" type="ORF">GCM10009751_11540</name>
</gene>
<dbReference type="EC" id="5.1.3.2" evidence="5 10"/>
<accession>A0ABP4ZGH7</accession>
<proteinExistence type="inferred from homology"/>
<dbReference type="PANTHER" id="PTHR43725:SF47">
    <property type="entry name" value="UDP-GLUCOSE 4-EPIMERASE"/>
    <property type="match status" value="1"/>
</dbReference>
<comment type="similarity">
    <text evidence="4 10">Belongs to the NAD(P)-dependent epimerase/dehydratase family.</text>
</comment>
<evidence type="ECO:0000256" key="4">
    <source>
        <dbReference type="ARBA" id="ARBA00007637"/>
    </source>
</evidence>
<keyword evidence="13" id="KW-1185">Reference proteome</keyword>
<evidence type="ECO:0000256" key="7">
    <source>
        <dbReference type="ARBA" id="ARBA00023027"/>
    </source>
</evidence>
<evidence type="ECO:0000313" key="12">
    <source>
        <dbReference type="EMBL" id="GAA1856127.1"/>
    </source>
</evidence>
<dbReference type="Pfam" id="PF01370">
    <property type="entry name" value="Epimerase"/>
    <property type="match status" value="1"/>
</dbReference>
<dbReference type="EMBL" id="BAAANL010000002">
    <property type="protein sequence ID" value="GAA1856127.1"/>
    <property type="molecule type" value="Genomic_DNA"/>
</dbReference>
<keyword evidence="7 10" id="KW-0520">NAD</keyword>
<evidence type="ECO:0000256" key="3">
    <source>
        <dbReference type="ARBA" id="ARBA00004947"/>
    </source>
</evidence>
<dbReference type="Proteomes" id="UP001501094">
    <property type="component" value="Unassembled WGS sequence"/>
</dbReference>
<dbReference type="InterPro" id="IPR036291">
    <property type="entry name" value="NAD(P)-bd_dom_sf"/>
</dbReference>
<dbReference type="InterPro" id="IPR005886">
    <property type="entry name" value="UDP_G4E"/>
</dbReference>
<comment type="cofactor">
    <cofactor evidence="2 10">
        <name>NAD(+)</name>
        <dbReference type="ChEBI" id="CHEBI:57540"/>
    </cofactor>
</comment>
<dbReference type="SUPFAM" id="SSF51735">
    <property type="entry name" value="NAD(P)-binding Rossmann-fold domains"/>
    <property type="match status" value="1"/>
</dbReference>
<comment type="catalytic activity">
    <reaction evidence="1 10">
        <text>UDP-alpha-D-glucose = UDP-alpha-D-galactose</text>
        <dbReference type="Rhea" id="RHEA:22168"/>
        <dbReference type="ChEBI" id="CHEBI:58885"/>
        <dbReference type="ChEBI" id="CHEBI:66914"/>
        <dbReference type="EC" id="5.1.3.2"/>
    </reaction>
</comment>
<evidence type="ECO:0000256" key="9">
    <source>
        <dbReference type="ARBA" id="ARBA00023235"/>
    </source>
</evidence>
<feature type="domain" description="NAD-dependent epimerase/dehydratase" evidence="11">
    <location>
        <begin position="30"/>
        <end position="290"/>
    </location>
</feature>
<evidence type="ECO:0000313" key="13">
    <source>
        <dbReference type="Proteomes" id="UP001501094"/>
    </source>
</evidence>
<keyword evidence="8" id="KW-0299">Galactose metabolism</keyword>
<comment type="caution">
    <text evidence="12">The sequence shown here is derived from an EMBL/GenBank/DDBJ whole genome shotgun (WGS) entry which is preliminary data.</text>
</comment>
<dbReference type="NCBIfam" id="TIGR01179">
    <property type="entry name" value="galE"/>
    <property type="match status" value="1"/>
</dbReference>
<evidence type="ECO:0000259" key="11">
    <source>
        <dbReference type="Pfam" id="PF01370"/>
    </source>
</evidence>
<evidence type="ECO:0000256" key="2">
    <source>
        <dbReference type="ARBA" id="ARBA00001911"/>
    </source>
</evidence>
<dbReference type="Gene3D" id="3.90.25.10">
    <property type="entry name" value="UDP-galactose 4-epimerase, domain 1"/>
    <property type="match status" value="1"/>
</dbReference>
<protein>
    <recommendedName>
        <fullName evidence="6 10">UDP-glucose 4-epimerase</fullName>
        <ecNumber evidence="5 10">5.1.3.2</ecNumber>
    </recommendedName>
</protein>
<evidence type="ECO:0000256" key="8">
    <source>
        <dbReference type="ARBA" id="ARBA00023144"/>
    </source>
</evidence>
<comment type="subunit">
    <text evidence="10">Homodimer.</text>
</comment>
<reference evidence="13" key="1">
    <citation type="journal article" date="2019" name="Int. J. Syst. Evol. Microbiol.">
        <title>The Global Catalogue of Microorganisms (GCM) 10K type strain sequencing project: providing services to taxonomists for standard genome sequencing and annotation.</title>
        <authorList>
            <consortium name="The Broad Institute Genomics Platform"/>
            <consortium name="The Broad Institute Genome Sequencing Center for Infectious Disease"/>
            <person name="Wu L."/>
            <person name="Ma J."/>
        </authorList>
    </citation>
    <scope>NUCLEOTIDE SEQUENCE [LARGE SCALE GENOMIC DNA]</scope>
    <source>
        <strain evidence="13">JCM 14326</strain>
    </source>
</reference>
<name>A0ABP4ZGH7_9MICO</name>
<dbReference type="NCBIfam" id="NF007956">
    <property type="entry name" value="PRK10675.1"/>
    <property type="match status" value="1"/>
</dbReference>
<organism evidence="12 13">
    <name type="scientific">Myceligenerans crystallogenes</name>
    <dbReference type="NCBI Taxonomy" id="316335"/>
    <lineage>
        <taxon>Bacteria</taxon>
        <taxon>Bacillati</taxon>
        <taxon>Actinomycetota</taxon>
        <taxon>Actinomycetes</taxon>
        <taxon>Micrococcales</taxon>
        <taxon>Promicromonosporaceae</taxon>
        <taxon>Myceligenerans</taxon>
    </lineage>
</organism>
<keyword evidence="10" id="KW-0119">Carbohydrate metabolism</keyword>
<comment type="pathway">
    <text evidence="3 10">Carbohydrate metabolism; galactose metabolism.</text>
</comment>
<dbReference type="CDD" id="cd05247">
    <property type="entry name" value="UDP_G4E_1_SDR_e"/>
    <property type="match status" value="1"/>
</dbReference>
<sequence>MCAQGWHRRVRKAKPPRDFGESGYIAGMRVLVSGGAGYIGSHTVLSLLEAGHDVIVVDDFSNSKPTVQGRLEALSGKHVPFHAFDLTNTDKTVQLFEHERIDAVIHFAGYKAVGESVGKPLDYYRNNLDATFSLLRAMQKSGTNKFVFSSSATVYGEKAPVPYAEDYEYLSASSPYGQTKVMIERVLSDVAAVHEGWKVALLRYFNPVGAHPSGRIGEDPQGIPNNLMPFIAQVAVGRRERLTVFGDDYPTADGTCERDYIHVMDLAEGHVAALEHLDDLDEPVRAYNLGTGRGTSVLQMLHAFERATGRTLPYEIGPRRPGDLAAFWADPARANTELGWTATRTIEEICQDTWRWQSANPQGYPGG</sequence>
<evidence type="ECO:0000256" key="5">
    <source>
        <dbReference type="ARBA" id="ARBA00013189"/>
    </source>
</evidence>
<evidence type="ECO:0000256" key="6">
    <source>
        <dbReference type="ARBA" id="ARBA00018569"/>
    </source>
</evidence>
<dbReference type="PANTHER" id="PTHR43725">
    <property type="entry name" value="UDP-GLUCOSE 4-EPIMERASE"/>
    <property type="match status" value="1"/>
</dbReference>
<dbReference type="Gene3D" id="3.40.50.720">
    <property type="entry name" value="NAD(P)-binding Rossmann-like Domain"/>
    <property type="match status" value="1"/>
</dbReference>
<keyword evidence="9 10" id="KW-0413">Isomerase</keyword>
<evidence type="ECO:0000256" key="1">
    <source>
        <dbReference type="ARBA" id="ARBA00000083"/>
    </source>
</evidence>